<organism evidence="7 8">
    <name type="scientific">Micromonospora solifontis</name>
    <dbReference type="NCBI Taxonomy" id="2487138"/>
    <lineage>
        <taxon>Bacteria</taxon>
        <taxon>Bacillati</taxon>
        <taxon>Actinomycetota</taxon>
        <taxon>Actinomycetes</taxon>
        <taxon>Micromonosporales</taxon>
        <taxon>Micromonosporaceae</taxon>
        <taxon>Micromonospora</taxon>
    </lineage>
</organism>
<comment type="subcellular location">
    <subcellularLocation>
        <location evidence="1">Membrane</location>
        <topology evidence="1">Multi-pass membrane protein</topology>
    </subcellularLocation>
</comment>
<feature type="transmembrane region" description="Helical" evidence="6">
    <location>
        <begin position="384"/>
        <end position="403"/>
    </location>
</feature>
<evidence type="ECO:0000256" key="1">
    <source>
        <dbReference type="ARBA" id="ARBA00004141"/>
    </source>
</evidence>
<feature type="transmembrane region" description="Helical" evidence="6">
    <location>
        <begin position="239"/>
        <end position="262"/>
    </location>
</feature>
<sequence length="441" mass="44682">MSQTATAAPTAAGPRRIAALALPALVVLAAEPLYVLVDTAVVGHLGRVPLAALAVGGTVMTLTAWLGTVVAYGTTGRSARRFGSGDRAAAVAEGVQASWLAVSVGVLVALAIGVGGGWLARTLVGGPGAVADAAAAWLRIAALGAPGLLLAAAGNGWLRGIQDTRRPLLFVLAPNLLSALLCPLLVYPAGLGLTGSAVANAVAQTLSGGLFAAALVRERVSLRPRPRMIRQQLVLSRDLLVRGVAFQASFLSATAVAARFGAAAVGAHQIAVQLWFFTALVLDALAIAAQALIGAALGAGDAAGARFLARRIALLGGLCGVAFAVLIAAGAGLVPSWFSSDPQVREQALIAWPWFVALQPIGGVVFALDGVLIGAGDVRYLRNLTIVAALGGFLPAIWLAYAFDLGLGGIWAGLTLFVVLRLVALLLRLRSGGWAVVGAVR</sequence>
<comment type="similarity">
    <text evidence="2">Belongs to the multi antimicrobial extrusion (MATE) (TC 2.A.66.1) family.</text>
</comment>
<feature type="transmembrane region" description="Helical" evidence="6">
    <location>
        <begin position="197"/>
        <end position="218"/>
    </location>
</feature>
<feature type="transmembrane region" description="Helical" evidence="6">
    <location>
        <begin position="95"/>
        <end position="116"/>
    </location>
</feature>
<dbReference type="InterPro" id="IPR002528">
    <property type="entry name" value="MATE_fam"/>
</dbReference>
<evidence type="ECO:0000313" key="8">
    <source>
        <dbReference type="Proteomes" id="UP000280698"/>
    </source>
</evidence>
<dbReference type="RefSeq" id="WP_123239138.1">
    <property type="nucleotide sequence ID" value="NZ_JAAHBY010000003.1"/>
</dbReference>
<evidence type="ECO:0000256" key="5">
    <source>
        <dbReference type="ARBA" id="ARBA00023136"/>
    </source>
</evidence>
<keyword evidence="8" id="KW-1185">Reference proteome</keyword>
<feature type="transmembrane region" description="Helical" evidence="6">
    <location>
        <begin position="53"/>
        <end position="74"/>
    </location>
</feature>
<evidence type="ECO:0000256" key="3">
    <source>
        <dbReference type="ARBA" id="ARBA00022692"/>
    </source>
</evidence>
<dbReference type="NCBIfam" id="TIGR00797">
    <property type="entry name" value="matE"/>
    <property type="match status" value="1"/>
</dbReference>
<keyword evidence="4 6" id="KW-1133">Transmembrane helix</keyword>
<evidence type="ECO:0000256" key="4">
    <source>
        <dbReference type="ARBA" id="ARBA00022989"/>
    </source>
</evidence>
<dbReference type="Pfam" id="PF01554">
    <property type="entry name" value="MatE"/>
    <property type="match status" value="2"/>
</dbReference>
<accession>A0ABX9WP70</accession>
<dbReference type="PANTHER" id="PTHR42893">
    <property type="entry name" value="PROTEIN DETOXIFICATION 44, CHLOROPLASTIC-RELATED"/>
    <property type="match status" value="1"/>
</dbReference>
<evidence type="ECO:0000256" key="2">
    <source>
        <dbReference type="ARBA" id="ARBA00010199"/>
    </source>
</evidence>
<comment type="caution">
    <text evidence="7">The sequence shown here is derived from an EMBL/GenBank/DDBJ whole genome shotgun (WGS) entry which is preliminary data.</text>
</comment>
<reference evidence="7 8" key="1">
    <citation type="submission" date="2018-11" db="EMBL/GenBank/DDBJ databases">
        <title>Micromonospora sp. PPF5-17, a new actinomycetes isolated from a hot spring soil.</title>
        <authorList>
            <person name="Thawai C."/>
        </authorList>
    </citation>
    <scope>NUCLEOTIDE SEQUENCE [LARGE SCALE GENOMIC DNA]</scope>
    <source>
        <strain evidence="7 8">PPF5-17</strain>
    </source>
</reference>
<evidence type="ECO:0000313" key="7">
    <source>
        <dbReference type="EMBL" id="RNM01514.1"/>
    </source>
</evidence>
<feature type="transmembrane region" description="Helical" evidence="6">
    <location>
        <begin position="312"/>
        <end position="338"/>
    </location>
</feature>
<name>A0ABX9WP70_9ACTN</name>
<evidence type="ECO:0000256" key="6">
    <source>
        <dbReference type="SAM" id="Phobius"/>
    </source>
</evidence>
<dbReference type="EMBL" id="RJLN01000003">
    <property type="protein sequence ID" value="RNM01514.1"/>
    <property type="molecule type" value="Genomic_DNA"/>
</dbReference>
<keyword evidence="3 6" id="KW-0812">Transmembrane</keyword>
<protein>
    <submittedName>
        <fullName evidence="7">MATE family efflux transporter</fullName>
    </submittedName>
</protein>
<feature type="transmembrane region" description="Helical" evidence="6">
    <location>
        <begin position="274"/>
        <end position="300"/>
    </location>
</feature>
<proteinExistence type="inferred from homology"/>
<feature type="transmembrane region" description="Helical" evidence="6">
    <location>
        <begin position="350"/>
        <end position="372"/>
    </location>
</feature>
<dbReference type="Proteomes" id="UP000280698">
    <property type="component" value="Unassembled WGS sequence"/>
</dbReference>
<feature type="transmembrane region" description="Helical" evidence="6">
    <location>
        <begin position="170"/>
        <end position="191"/>
    </location>
</feature>
<gene>
    <name evidence="7" type="ORF">EFE23_02025</name>
</gene>
<dbReference type="InterPro" id="IPR044644">
    <property type="entry name" value="DinF-like"/>
</dbReference>
<feature type="transmembrane region" description="Helical" evidence="6">
    <location>
        <begin position="136"/>
        <end position="158"/>
    </location>
</feature>
<keyword evidence="5 6" id="KW-0472">Membrane</keyword>
<dbReference type="PANTHER" id="PTHR42893:SF46">
    <property type="entry name" value="PROTEIN DETOXIFICATION 44, CHLOROPLASTIC"/>
    <property type="match status" value="1"/>
</dbReference>
<feature type="transmembrane region" description="Helical" evidence="6">
    <location>
        <begin position="409"/>
        <end position="427"/>
    </location>
</feature>